<organism evidence="1 2">
    <name type="scientific">Dactylosporangium darangshiense</name>
    <dbReference type="NCBI Taxonomy" id="579108"/>
    <lineage>
        <taxon>Bacteria</taxon>
        <taxon>Bacillati</taxon>
        <taxon>Actinomycetota</taxon>
        <taxon>Actinomycetes</taxon>
        <taxon>Micromonosporales</taxon>
        <taxon>Micromonosporaceae</taxon>
        <taxon>Dactylosporangium</taxon>
    </lineage>
</organism>
<accession>A0ABP8DN49</accession>
<comment type="caution">
    <text evidence="1">The sequence shown here is derived from an EMBL/GenBank/DDBJ whole genome shotgun (WGS) entry which is preliminary data.</text>
</comment>
<evidence type="ECO:0000313" key="2">
    <source>
        <dbReference type="Proteomes" id="UP001500620"/>
    </source>
</evidence>
<proteinExistence type="predicted"/>
<protein>
    <submittedName>
        <fullName evidence="1">Uncharacterized protein</fullName>
    </submittedName>
</protein>
<reference evidence="2" key="1">
    <citation type="journal article" date="2019" name="Int. J. Syst. Evol. Microbiol.">
        <title>The Global Catalogue of Microorganisms (GCM) 10K type strain sequencing project: providing services to taxonomists for standard genome sequencing and annotation.</title>
        <authorList>
            <consortium name="The Broad Institute Genomics Platform"/>
            <consortium name="The Broad Institute Genome Sequencing Center for Infectious Disease"/>
            <person name="Wu L."/>
            <person name="Ma J."/>
        </authorList>
    </citation>
    <scope>NUCLEOTIDE SEQUENCE [LARGE SCALE GENOMIC DNA]</scope>
    <source>
        <strain evidence="2">JCM 17441</strain>
    </source>
</reference>
<sequence>MTAARAAYTDAQYDRAGRQQVDDWQRSRAARAYAAALATVVTGGDLPGARRGATRGGRRLVGVDRADPVVRRQR</sequence>
<dbReference type="EMBL" id="BAABAT010000038">
    <property type="protein sequence ID" value="GAA4260052.1"/>
    <property type="molecule type" value="Genomic_DNA"/>
</dbReference>
<gene>
    <name evidence="1" type="ORF">GCM10022255_087230</name>
</gene>
<name>A0ABP8DN49_9ACTN</name>
<dbReference type="Proteomes" id="UP001500620">
    <property type="component" value="Unassembled WGS sequence"/>
</dbReference>
<keyword evidence="2" id="KW-1185">Reference proteome</keyword>
<evidence type="ECO:0000313" key="1">
    <source>
        <dbReference type="EMBL" id="GAA4260052.1"/>
    </source>
</evidence>
<dbReference type="RefSeq" id="WP_345136976.1">
    <property type="nucleotide sequence ID" value="NZ_BAABAT010000038.1"/>
</dbReference>